<dbReference type="SUPFAM" id="SSF46785">
    <property type="entry name" value="Winged helix' DNA-binding domain"/>
    <property type="match status" value="1"/>
</dbReference>
<name>A0ABV1ZRS4_9ACTN</name>
<dbReference type="SUPFAM" id="SSF53067">
    <property type="entry name" value="Actin-like ATPase domain"/>
    <property type="match status" value="1"/>
</dbReference>
<dbReference type="Gene3D" id="3.30.420.40">
    <property type="match status" value="2"/>
</dbReference>
<protein>
    <submittedName>
        <fullName evidence="2">ROK family transcriptional regulator</fullName>
    </submittedName>
</protein>
<dbReference type="RefSeq" id="WP_344176653.1">
    <property type="nucleotide sequence ID" value="NZ_JBEQNA010000005.1"/>
</dbReference>
<reference evidence="2 3" key="1">
    <citation type="submission" date="2024-06" db="EMBL/GenBank/DDBJ databases">
        <authorList>
            <person name="Bataeva Y.V."/>
            <person name="Grigorian L.N."/>
            <person name="Solomentsev V.I."/>
        </authorList>
    </citation>
    <scope>NUCLEOTIDE SEQUENCE [LARGE SCALE GENOMIC DNA]</scope>
    <source>
        <strain evidence="3">SCPM-O-B-12605 (RCAM04882)</strain>
    </source>
</reference>
<dbReference type="Pfam" id="PF00480">
    <property type="entry name" value="ROK"/>
    <property type="match status" value="1"/>
</dbReference>
<organism evidence="2 3">
    <name type="scientific">Nocardiopsis tropica</name>
    <dbReference type="NCBI Taxonomy" id="109330"/>
    <lineage>
        <taxon>Bacteria</taxon>
        <taxon>Bacillati</taxon>
        <taxon>Actinomycetota</taxon>
        <taxon>Actinomycetes</taxon>
        <taxon>Streptosporangiales</taxon>
        <taxon>Nocardiopsidaceae</taxon>
        <taxon>Nocardiopsis</taxon>
    </lineage>
</organism>
<sequence length="424" mass="42798">MTVGSGTVSFQTVRETNLGVVLRTVRELAPCSRSAVASATGLNKTTVSSLVADLMARGLVLETGETSRQRVGRPGVLLALDDSSVAAVGLEVNVDYLSVVAVDLLRNELVGRHVPFDARSAGPEACARRIARTLRETMESPQLSGRAVVAAGVAVPGLIDAPAGTVTRAPNLGWQGVRLRDRVEDLLRTAGAGEVPVHVDNDANLAAMAEYRVGSFAGTPDLAYVTGEVGIGAGILAGGELLRGAGGFAGEVGHLALAPDGPECACGRRGCLESLAGIGAIVREAVPDRVPDRPLSGSDVAELVSVAVERAGSGDGVAVGALERAGMWLGRGLSTLVNVTNPSVVLLGGYFVPMGPWLLPGCRAEVVANVFAPGAGGCRIELSALGLSAAARGAAASMIHALDVGLLPLPAPGAARTAAVPGGS</sequence>
<dbReference type="EMBL" id="JBEQNB010000004">
    <property type="protein sequence ID" value="MES0833810.1"/>
    <property type="molecule type" value="Genomic_DNA"/>
</dbReference>
<dbReference type="InterPro" id="IPR036388">
    <property type="entry name" value="WH-like_DNA-bd_sf"/>
</dbReference>
<keyword evidence="3" id="KW-1185">Reference proteome</keyword>
<dbReference type="InterPro" id="IPR036390">
    <property type="entry name" value="WH_DNA-bd_sf"/>
</dbReference>
<evidence type="ECO:0000313" key="3">
    <source>
        <dbReference type="Proteomes" id="UP001432401"/>
    </source>
</evidence>
<evidence type="ECO:0000256" key="1">
    <source>
        <dbReference type="ARBA" id="ARBA00006479"/>
    </source>
</evidence>
<gene>
    <name evidence="2" type="ORF">ABUK86_08490</name>
</gene>
<dbReference type="Proteomes" id="UP001432401">
    <property type="component" value="Unassembled WGS sequence"/>
</dbReference>
<comment type="caution">
    <text evidence="2">The sequence shown here is derived from an EMBL/GenBank/DDBJ whole genome shotgun (WGS) entry which is preliminary data.</text>
</comment>
<evidence type="ECO:0000313" key="2">
    <source>
        <dbReference type="EMBL" id="MES0833810.1"/>
    </source>
</evidence>
<comment type="similarity">
    <text evidence="1">Belongs to the ROK (NagC/XylR) family.</text>
</comment>
<dbReference type="Gene3D" id="1.10.10.10">
    <property type="entry name" value="Winged helix-like DNA-binding domain superfamily/Winged helix DNA-binding domain"/>
    <property type="match status" value="1"/>
</dbReference>
<dbReference type="InterPro" id="IPR043129">
    <property type="entry name" value="ATPase_NBD"/>
</dbReference>
<accession>A0ABV1ZRS4</accession>
<dbReference type="InterPro" id="IPR000600">
    <property type="entry name" value="ROK"/>
</dbReference>
<dbReference type="PANTHER" id="PTHR18964:SF149">
    <property type="entry name" value="BIFUNCTIONAL UDP-N-ACETYLGLUCOSAMINE 2-EPIMERASE_N-ACETYLMANNOSAMINE KINASE"/>
    <property type="match status" value="1"/>
</dbReference>
<dbReference type="PANTHER" id="PTHR18964">
    <property type="entry name" value="ROK (REPRESSOR, ORF, KINASE) FAMILY"/>
    <property type="match status" value="1"/>
</dbReference>
<proteinExistence type="inferred from homology"/>